<dbReference type="InterPro" id="IPR011042">
    <property type="entry name" value="6-blade_b-propeller_TolB-like"/>
</dbReference>
<feature type="domain" description="Pyrroloquinoline quinone-dependent pyranose dehydrogenase beta-propeller" evidence="1">
    <location>
        <begin position="130"/>
        <end position="276"/>
    </location>
</feature>
<gene>
    <name evidence="2" type="ORF">SAMN04488002_1629</name>
</gene>
<evidence type="ECO:0000313" key="3">
    <source>
        <dbReference type="Proteomes" id="UP000199658"/>
    </source>
</evidence>
<reference evidence="3" key="1">
    <citation type="submission" date="2016-10" db="EMBL/GenBank/DDBJ databases">
        <authorList>
            <person name="Varghese N."/>
            <person name="Submissions S."/>
        </authorList>
    </citation>
    <scope>NUCLEOTIDE SEQUENCE [LARGE SCALE GENOMIC DNA]</scope>
    <source>
        <strain evidence="3">DSM 26921</strain>
    </source>
</reference>
<evidence type="ECO:0000259" key="1">
    <source>
        <dbReference type="Pfam" id="PF22807"/>
    </source>
</evidence>
<dbReference type="OrthoDB" id="9770043at2"/>
<dbReference type="SUPFAM" id="SSF50952">
    <property type="entry name" value="Soluble quinoprotein glucose dehydrogenase"/>
    <property type="match status" value="1"/>
</dbReference>
<dbReference type="STRING" id="670154.SAMN04488002_1629"/>
<keyword evidence="3" id="KW-1185">Reference proteome</keyword>
<dbReference type="InterPro" id="IPR011041">
    <property type="entry name" value="Quinoprot_gluc/sorb_DH_b-prop"/>
</dbReference>
<protein>
    <recommendedName>
        <fullName evidence="1">Pyrroloquinoline quinone-dependent pyranose dehydrogenase beta-propeller domain-containing protein</fullName>
    </recommendedName>
</protein>
<evidence type="ECO:0000313" key="2">
    <source>
        <dbReference type="EMBL" id="SFR42756.1"/>
    </source>
</evidence>
<proteinExistence type="predicted"/>
<name>A0A1I6GKS7_9RHOB</name>
<organism evidence="2 3">
    <name type="scientific">Litoreibacter janthinus</name>
    <dbReference type="NCBI Taxonomy" id="670154"/>
    <lineage>
        <taxon>Bacteria</taxon>
        <taxon>Pseudomonadati</taxon>
        <taxon>Pseudomonadota</taxon>
        <taxon>Alphaproteobacteria</taxon>
        <taxon>Rhodobacterales</taxon>
        <taxon>Roseobacteraceae</taxon>
        <taxon>Litoreibacter</taxon>
    </lineage>
</organism>
<dbReference type="RefSeq" id="WP_090214928.1">
    <property type="nucleotide sequence ID" value="NZ_FOYO01000001.1"/>
</dbReference>
<dbReference type="Gene3D" id="2.120.10.30">
    <property type="entry name" value="TolB, C-terminal domain"/>
    <property type="match status" value="1"/>
</dbReference>
<dbReference type="PANTHER" id="PTHR19328:SF55">
    <property type="entry name" value="BLR6566 PROTEIN"/>
    <property type="match status" value="1"/>
</dbReference>
<dbReference type="AlphaFoldDB" id="A0A1I6GKS7"/>
<dbReference type="Pfam" id="PF22807">
    <property type="entry name" value="TrAA12"/>
    <property type="match status" value="1"/>
</dbReference>
<sequence length="429" mass="45945">MDFIAKATAIVGGTVAMLRRIGSPTHQAFGSEPQIPEAKKQGIMTLKMPTAKGWDGDHVPDCAAGLKVNAFARGLEHPRWIEVLPNGDVLVAESKEEAGPPKTLMDHAAQATMRRAKAIGKSANRVTLWRDSDGDGVAETREVFVENQKQPFGMALVGQNFYLGNTDGIVVFDYQTGATSLSGAGRKLVDFKPSGHWTRSLLVSPDGAKIYAGVGSLTNIADQGMAVEEGRAAIWELDVATEKARIFASGLRNAVGMAWEPTSSALWTVVNERDGLGDETPPDYLTSVQDGGFYGWPYSYWGDTVDDRVPQDAEMVAKAITPDYALGGHTASLGLCWMPEGTLPGFGDGMVIGQHGSWNRSTLSGYKLIFIPFRNGAPSGVPRDILSGFLSDDEKIAYGRPVGVTIGPDKKSLLMADDVGDVIWRVTGA</sequence>
<dbReference type="PANTHER" id="PTHR19328">
    <property type="entry name" value="HEDGEHOG-INTERACTING PROTEIN"/>
    <property type="match status" value="1"/>
</dbReference>
<dbReference type="InterPro" id="IPR054539">
    <property type="entry name" value="Beta-prop_PDH"/>
</dbReference>
<accession>A0A1I6GKS7</accession>
<dbReference type="EMBL" id="FOYO01000001">
    <property type="protein sequence ID" value="SFR42756.1"/>
    <property type="molecule type" value="Genomic_DNA"/>
</dbReference>
<dbReference type="Proteomes" id="UP000199658">
    <property type="component" value="Unassembled WGS sequence"/>
</dbReference>